<feature type="compositionally biased region" description="Polar residues" evidence="5">
    <location>
        <begin position="37"/>
        <end position="47"/>
    </location>
</feature>
<accession>W9W7D0</accession>
<keyword evidence="3" id="KW-0804">Transcription</keyword>
<reference evidence="7 8" key="1">
    <citation type="submission" date="2013-03" db="EMBL/GenBank/DDBJ databases">
        <title>The Genome Sequence of Cladophialophora yegresii CBS 114405.</title>
        <authorList>
            <consortium name="The Broad Institute Genomics Platform"/>
            <person name="Cuomo C."/>
            <person name="de Hoog S."/>
            <person name="Gorbushina A."/>
            <person name="Walker B."/>
            <person name="Young S.K."/>
            <person name="Zeng Q."/>
            <person name="Gargeya S."/>
            <person name="Fitzgerald M."/>
            <person name="Haas B."/>
            <person name="Abouelleil A."/>
            <person name="Allen A.W."/>
            <person name="Alvarado L."/>
            <person name="Arachchi H.M."/>
            <person name="Berlin A.M."/>
            <person name="Chapman S.B."/>
            <person name="Gainer-Dewar J."/>
            <person name="Goldberg J."/>
            <person name="Griggs A."/>
            <person name="Gujja S."/>
            <person name="Hansen M."/>
            <person name="Howarth C."/>
            <person name="Imamovic A."/>
            <person name="Ireland A."/>
            <person name="Larimer J."/>
            <person name="McCowan C."/>
            <person name="Murphy C."/>
            <person name="Pearson M."/>
            <person name="Poon T.W."/>
            <person name="Priest M."/>
            <person name="Roberts A."/>
            <person name="Saif S."/>
            <person name="Shea T."/>
            <person name="Sisk P."/>
            <person name="Sykes S."/>
            <person name="Wortman J."/>
            <person name="Nusbaum C."/>
            <person name="Birren B."/>
        </authorList>
    </citation>
    <scope>NUCLEOTIDE SEQUENCE [LARGE SCALE GENOMIC DNA]</scope>
    <source>
        <strain evidence="7 8">CBS 114405</strain>
    </source>
</reference>
<keyword evidence="2" id="KW-0238">DNA-binding</keyword>
<feature type="region of interest" description="Disordered" evidence="5">
    <location>
        <begin position="193"/>
        <end position="235"/>
    </location>
</feature>
<dbReference type="OrthoDB" id="5426978at2759"/>
<dbReference type="InterPro" id="IPR050987">
    <property type="entry name" value="AtrR-like"/>
</dbReference>
<dbReference type="PANTHER" id="PTHR46910">
    <property type="entry name" value="TRANSCRIPTION FACTOR PDR1"/>
    <property type="match status" value="1"/>
</dbReference>
<dbReference type="CDD" id="cd00067">
    <property type="entry name" value="GAL4"/>
    <property type="match status" value="1"/>
</dbReference>
<gene>
    <name evidence="7" type="ORF">A1O7_00193</name>
</gene>
<dbReference type="GeneID" id="19174810"/>
<dbReference type="InterPro" id="IPR001138">
    <property type="entry name" value="Zn2Cys6_DnaBD"/>
</dbReference>
<dbReference type="AlphaFoldDB" id="W9W7D0"/>
<dbReference type="GO" id="GO:0003677">
    <property type="term" value="F:DNA binding"/>
    <property type="evidence" value="ECO:0007669"/>
    <property type="project" value="UniProtKB-KW"/>
</dbReference>
<keyword evidence="1" id="KW-0805">Transcription regulation</keyword>
<dbReference type="PANTHER" id="PTHR46910:SF40">
    <property type="entry name" value="ZN(II)2CYS6 TRANSCRIPTION FACTOR (EUROFUNG)"/>
    <property type="match status" value="1"/>
</dbReference>
<sequence>MAGPGSGRDQGSNDPTGNFGGSGLPQFGSSYYPIDTELTNPSASYNLPTYARQLEDATTSEDKIEHGNMNNMPMDANGAAPSSVLDPAMAPPQTPSQPAFMPTGGRSSLDASAETPQEPQTGDKRKRSKASRACDECRRKKVKCDAPTEADGTPKTCTNCQKAGVNCEFERKPMKRGPSKGYISQLAERVQGLEQKQRQSLDAGQGGFAESFSPDDQTGAGFQNRTPSFSAPSNFNPFSRVEYQRDRIPSVGWTAQSPGSLLRSRAIGSLAIAPHESFPISFLEEAPNLKFQIRDPSQSFFGEIFGSRPSKRQRTQAPDDDMPPVQSLALDDAFLSNYYQQYHPLVGLLPESRKVIAIVSEADPVTQHAFTTAIELLPDLRAAPTVNGNHDANMTLDPAIDLPRKHLKSDRFSTYDSLQQYLFVQATGTALQRTEEENLTMVWTMALLAMGAENHVKLLRNSTPLSMSVTLPLARFVLEQVRTDNAGIPTSVIPRPRQTTYPDEVIQAHNCLGVMIQYHALGVGLPASGLVPANYPVNVRESDANKTTPEAAYIASSSNLIELLTQVVLERESTREMRALGGFLLQRHFETHHGLYGGSLRDTSIANQLHCFLECFIAPFPYLPPGASAPLFPVVSALTWADKLATVLITAAQANSAAGRYSPLDMHAWSLATTSLCLFATDASTRAVAEFAVKRLGDLRAELQKKSDAFHRTFGLEWFFGGEMETWADVLLVMIDQAKGRAAAAAAAVGDGGHDVVAVPNMEQAMMNGLLNGVLFFAKNNM</sequence>
<evidence type="ECO:0000256" key="3">
    <source>
        <dbReference type="ARBA" id="ARBA00023163"/>
    </source>
</evidence>
<name>W9W7D0_9EURO</name>
<dbReference type="Pfam" id="PF00172">
    <property type="entry name" value="Zn_clus"/>
    <property type="match status" value="1"/>
</dbReference>
<evidence type="ECO:0000313" key="8">
    <source>
        <dbReference type="Proteomes" id="UP000019473"/>
    </source>
</evidence>
<evidence type="ECO:0000259" key="6">
    <source>
        <dbReference type="PROSITE" id="PS50048"/>
    </source>
</evidence>
<evidence type="ECO:0000256" key="5">
    <source>
        <dbReference type="SAM" id="MobiDB-lite"/>
    </source>
</evidence>
<dbReference type="Proteomes" id="UP000019473">
    <property type="component" value="Unassembled WGS sequence"/>
</dbReference>
<feature type="region of interest" description="Disordered" evidence="5">
    <location>
        <begin position="1"/>
        <end position="154"/>
    </location>
</feature>
<dbReference type="PROSITE" id="PS00463">
    <property type="entry name" value="ZN2_CY6_FUNGAL_1"/>
    <property type="match status" value="1"/>
</dbReference>
<evidence type="ECO:0000256" key="2">
    <source>
        <dbReference type="ARBA" id="ARBA00023125"/>
    </source>
</evidence>
<proteinExistence type="predicted"/>
<dbReference type="STRING" id="1182544.W9W7D0"/>
<dbReference type="VEuPathDB" id="FungiDB:A1O7_00193"/>
<feature type="compositionally biased region" description="Basic and acidic residues" evidence="5">
    <location>
        <begin position="132"/>
        <end position="146"/>
    </location>
</feature>
<dbReference type="SUPFAM" id="SSF57701">
    <property type="entry name" value="Zn2/Cys6 DNA-binding domain"/>
    <property type="match status" value="1"/>
</dbReference>
<feature type="domain" description="Zn(2)-C6 fungal-type" evidence="6">
    <location>
        <begin position="133"/>
        <end position="169"/>
    </location>
</feature>
<dbReference type="PROSITE" id="PS50048">
    <property type="entry name" value="ZN2_CY6_FUNGAL_2"/>
    <property type="match status" value="1"/>
</dbReference>
<dbReference type="InterPro" id="IPR036864">
    <property type="entry name" value="Zn2-C6_fun-type_DNA-bd_sf"/>
</dbReference>
<dbReference type="HOGENOM" id="CLU_360160_0_0_1"/>
<dbReference type="Gene3D" id="4.10.240.10">
    <property type="entry name" value="Zn(2)-C6 fungal-type DNA-binding domain"/>
    <property type="match status" value="1"/>
</dbReference>
<dbReference type="eggNOG" id="ENOG502QRVJ">
    <property type="taxonomic scope" value="Eukaryota"/>
</dbReference>
<feature type="compositionally biased region" description="Polar residues" evidence="5">
    <location>
        <begin position="105"/>
        <end position="120"/>
    </location>
</feature>
<evidence type="ECO:0000256" key="1">
    <source>
        <dbReference type="ARBA" id="ARBA00023015"/>
    </source>
</evidence>
<organism evidence="7 8">
    <name type="scientific">Cladophialophora yegresii CBS 114405</name>
    <dbReference type="NCBI Taxonomy" id="1182544"/>
    <lineage>
        <taxon>Eukaryota</taxon>
        <taxon>Fungi</taxon>
        <taxon>Dikarya</taxon>
        <taxon>Ascomycota</taxon>
        <taxon>Pezizomycotina</taxon>
        <taxon>Eurotiomycetes</taxon>
        <taxon>Chaetothyriomycetidae</taxon>
        <taxon>Chaetothyriales</taxon>
        <taxon>Herpotrichiellaceae</taxon>
        <taxon>Cladophialophora</taxon>
    </lineage>
</organism>
<dbReference type="GO" id="GO:0008270">
    <property type="term" value="F:zinc ion binding"/>
    <property type="evidence" value="ECO:0007669"/>
    <property type="project" value="InterPro"/>
</dbReference>
<comment type="caution">
    <text evidence="7">The sequence shown here is derived from an EMBL/GenBank/DDBJ whole genome shotgun (WGS) entry which is preliminary data.</text>
</comment>
<dbReference type="EMBL" id="AMGW01000001">
    <property type="protein sequence ID" value="EXJ63858.1"/>
    <property type="molecule type" value="Genomic_DNA"/>
</dbReference>
<keyword evidence="8" id="KW-1185">Reference proteome</keyword>
<evidence type="ECO:0000256" key="4">
    <source>
        <dbReference type="ARBA" id="ARBA00023242"/>
    </source>
</evidence>
<evidence type="ECO:0000313" key="7">
    <source>
        <dbReference type="EMBL" id="EXJ63858.1"/>
    </source>
</evidence>
<dbReference type="SMART" id="SM00066">
    <property type="entry name" value="GAL4"/>
    <property type="match status" value="1"/>
</dbReference>
<keyword evidence="4" id="KW-0539">Nucleus</keyword>
<protein>
    <recommendedName>
        <fullName evidence="6">Zn(2)-C6 fungal-type domain-containing protein</fullName>
    </recommendedName>
</protein>
<dbReference type="GO" id="GO:0000981">
    <property type="term" value="F:DNA-binding transcription factor activity, RNA polymerase II-specific"/>
    <property type="evidence" value="ECO:0007669"/>
    <property type="project" value="InterPro"/>
</dbReference>
<feature type="region of interest" description="Disordered" evidence="5">
    <location>
        <begin position="302"/>
        <end position="323"/>
    </location>
</feature>
<dbReference type="RefSeq" id="XP_007752425.1">
    <property type="nucleotide sequence ID" value="XM_007754235.1"/>
</dbReference>
<feature type="compositionally biased region" description="Polar residues" evidence="5">
    <location>
        <begin position="214"/>
        <end position="226"/>
    </location>
</feature>